<dbReference type="InterPro" id="IPR029063">
    <property type="entry name" value="SAM-dependent_MTases_sf"/>
</dbReference>
<reference evidence="3" key="1">
    <citation type="journal article" date="2016" name="Nat. Commun.">
        <title>The Gonium pectorale genome demonstrates co-option of cell cycle regulation during the evolution of multicellularity.</title>
        <authorList>
            <person name="Hanschen E.R."/>
            <person name="Marriage T.N."/>
            <person name="Ferris P.J."/>
            <person name="Hamaji T."/>
            <person name="Toyoda A."/>
            <person name="Fujiyama A."/>
            <person name="Neme R."/>
            <person name="Noguchi H."/>
            <person name="Minakuchi Y."/>
            <person name="Suzuki M."/>
            <person name="Kawai-Toyooka H."/>
            <person name="Smith D.R."/>
            <person name="Sparks H."/>
            <person name="Anderson J."/>
            <person name="Bakaric R."/>
            <person name="Luria V."/>
            <person name="Karger A."/>
            <person name="Kirschner M.W."/>
            <person name="Durand P.M."/>
            <person name="Michod R.E."/>
            <person name="Nozaki H."/>
            <person name="Olson B.J."/>
        </authorList>
    </citation>
    <scope>NUCLEOTIDE SEQUENCE [LARGE SCALE GENOMIC DNA]</scope>
    <source>
        <strain evidence="3">NIES-2863</strain>
    </source>
</reference>
<dbReference type="Proteomes" id="UP000075714">
    <property type="component" value="Unassembled WGS sequence"/>
</dbReference>
<dbReference type="STRING" id="33097.A0A150GFU9"/>
<name>A0A150GFU9_GONPE</name>
<dbReference type="InterPro" id="IPR038899">
    <property type="entry name" value="METTL22"/>
</dbReference>
<feature type="compositionally biased region" description="Low complexity" evidence="1">
    <location>
        <begin position="224"/>
        <end position="235"/>
    </location>
</feature>
<sequence>MRTLLAPYGCGSRSWVGEDSGSPLALGPGCLLLELGGGVGLAAVAAALAAAAAAAAETAGLDGGSDGERDDAVAAAEHSRIAARDGCSGSGDGGGGGGDGGRGGGGGGATRVMVTDFNEGALSLAAANLEANADLVAAASATAAAAAAGRARGQPPPAGPPAACLRGDVPPAPQVEVGLCRLDWFDFLAFEGASGRVGSEAILASLLAEEAESVTNEEEEEQQQRQQQRQSEGGAEVAGRKCEGRTAHGAGAAATAMGAAEGGAVPAGAAVAPRRVGLRALLAAVEAADALVLLAADTVYDPVLTEAFVRCAAALLDYHARKWRRRRRDDVTAAAAADRDGSDAADAGDVAGVGAGEGGGGGSGVGWPVGRLLVAAERRLHFTLRELAVIAPAFDDFMSYVVPYGAGDGGGGAGGDVGGCGDDAGMPSDLPVAAEPAGVQLHGSGGGSGLGGGGRASARVADVAVACGTPSTAEAEAAEGAMGGPARRPLFRGRRLDVSAVPQALAYERTPQLELWELTLL</sequence>
<dbReference type="GO" id="GO:0005634">
    <property type="term" value="C:nucleus"/>
    <property type="evidence" value="ECO:0007669"/>
    <property type="project" value="TreeGrafter"/>
</dbReference>
<dbReference type="AlphaFoldDB" id="A0A150GFU9"/>
<feature type="region of interest" description="Disordered" evidence="1">
    <location>
        <begin position="213"/>
        <end position="241"/>
    </location>
</feature>
<feature type="region of interest" description="Disordered" evidence="1">
    <location>
        <begin position="333"/>
        <end position="353"/>
    </location>
</feature>
<dbReference type="PANTHER" id="PTHR23108">
    <property type="entry name" value="METHYLTRANSFERASE-RELATED"/>
    <property type="match status" value="1"/>
</dbReference>
<evidence type="ECO:0000256" key="1">
    <source>
        <dbReference type="SAM" id="MobiDB-lite"/>
    </source>
</evidence>
<keyword evidence="3" id="KW-1185">Reference proteome</keyword>
<proteinExistence type="predicted"/>
<dbReference type="EMBL" id="LSYV01000026">
    <property type="protein sequence ID" value="KXZ48721.1"/>
    <property type="molecule type" value="Genomic_DNA"/>
</dbReference>
<evidence type="ECO:0000313" key="3">
    <source>
        <dbReference type="Proteomes" id="UP000075714"/>
    </source>
</evidence>
<feature type="region of interest" description="Disordered" evidence="1">
    <location>
        <begin position="60"/>
        <end position="107"/>
    </location>
</feature>
<gene>
    <name evidence="2" type="ORF">GPECTOR_25g304</name>
</gene>
<accession>A0A150GFU9</accession>
<evidence type="ECO:0000313" key="2">
    <source>
        <dbReference type="EMBL" id="KXZ48721.1"/>
    </source>
</evidence>
<feature type="compositionally biased region" description="Basic and acidic residues" evidence="1">
    <location>
        <begin position="66"/>
        <end position="83"/>
    </location>
</feature>
<comment type="caution">
    <text evidence="2">The sequence shown here is derived from an EMBL/GenBank/DDBJ whole genome shotgun (WGS) entry which is preliminary data.</text>
</comment>
<organism evidence="2 3">
    <name type="scientific">Gonium pectorale</name>
    <name type="common">Green alga</name>
    <dbReference type="NCBI Taxonomy" id="33097"/>
    <lineage>
        <taxon>Eukaryota</taxon>
        <taxon>Viridiplantae</taxon>
        <taxon>Chlorophyta</taxon>
        <taxon>core chlorophytes</taxon>
        <taxon>Chlorophyceae</taxon>
        <taxon>CS clade</taxon>
        <taxon>Chlamydomonadales</taxon>
        <taxon>Volvocaceae</taxon>
        <taxon>Gonium</taxon>
    </lineage>
</organism>
<dbReference type="Gene3D" id="3.40.50.150">
    <property type="entry name" value="Vaccinia Virus protein VP39"/>
    <property type="match status" value="1"/>
</dbReference>
<protein>
    <submittedName>
        <fullName evidence="2">Uncharacterized protein</fullName>
    </submittedName>
</protein>
<dbReference type="OrthoDB" id="552976at2759"/>
<dbReference type="GO" id="GO:0008276">
    <property type="term" value="F:protein methyltransferase activity"/>
    <property type="evidence" value="ECO:0007669"/>
    <property type="project" value="InterPro"/>
</dbReference>
<feature type="compositionally biased region" description="Gly residues" evidence="1">
    <location>
        <begin position="88"/>
        <end position="107"/>
    </location>
</feature>
<dbReference type="PANTHER" id="PTHR23108:SF0">
    <property type="entry name" value="METHYLTRANSFERASE-LIKE PROTEIN 22"/>
    <property type="match status" value="1"/>
</dbReference>